<reference evidence="2 3" key="1">
    <citation type="submission" date="2018-06" db="EMBL/GenBank/DDBJ databases">
        <title>Pseudomonas diversity within urban Lake Michigan freshwaters.</title>
        <authorList>
            <person name="Batrich M."/>
            <person name="Hatzopoulos T."/>
            <person name="Putonti C."/>
        </authorList>
    </citation>
    <scope>NUCLEOTIDE SEQUENCE [LARGE SCALE GENOMIC DNA]</scope>
    <source>
        <strain evidence="2 3">MB-090624</strain>
    </source>
</reference>
<name>A0A9Q6NA48_9PSED</name>
<proteinExistence type="predicted"/>
<organism evidence="2 3">
    <name type="scientific">Pseudomonas protegens</name>
    <dbReference type="NCBI Taxonomy" id="380021"/>
    <lineage>
        <taxon>Bacteria</taxon>
        <taxon>Pseudomonadati</taxon>
        <taxon>Pseudomonadota</taxon>
        <taxon>Gammaproteobacteria</taxon>
        <taxon>Pseudomonadales</taxon>
        <taxon>Pseudomonadaceae</taxon>
        <taxon>Pseudomonas</taxon>
    </lineage>
</organism>
<dbReference type="Pfam" id="PF12266">
    <property type="entry name" value="DUF3613"/>
    <property type="match status" value="1"/>
</dbReference>
<dbReference type="EMBL" id="QJRN01000001">
    <property type="protein sequence ID" value="PYC43581.1"/>
    <property type="molecule type" value="Genomic_DNA"/>
</dbReference>
<keyword evidence="1" id="KW-0732">Signal</keyword>
<evidence type="ECO:0000256" key="1">
    <source>
        <dbReference type="SAM" id="SignalP"/>
    </source>
</evidence>
<comment type="caution">
    <text evidence="2">The sequence shown here is derived from an EMBL/GenBank/DDBJ whole genome shotgun (WGS) entry which is preliminary data.</text>
</comment>
<sequence>MKLPMLCCTALLTIPLAAQAIDAGPASPQQQETEGWLLLQSRNLAASPQPQSATPTERELALQRWLKKYHYEIPDLYDPDAGGKVETK</sequence>
<evidence type="ECO:0000313" key="3">
    <source>
        <dbReference type="Proteomes" id="UP000248188"/>
    </source>
</evidence>
<accession>A0A9Q6NA48</accession>
<feature type="chain" id="PRO_5040253181" evidence="1">
    <location>
        <begin position="21"/>
        <end position="88"/>
    </location>
</feature>
<dbReference type="Proteomes" id="UP000248188">
    <property type="component" value="Unassembled WGS sequence"/>
</dbReference>
<dbReference type="InterPro" id="IPR022053">
    <property type="entry name" value="DUF3613"/>
</dbReference>
<dbReference type="RefSeq" id="WP_110650856.1">
    <property type="nucleotide sequence ID" value="NZ_JAINDD010000014.1"/>
</dbReference>
<protein>
    <submittedName>
        <fullName evidence="2">DUF3613 domain-containing protein</fullName>
    </submittedName>
</protein>
<dbReference type="AlphaFoldDB" id="A0A9Q6NA48"/>
<feature type="signal peptide" evidence="1">
    <location>
        <begin position="1"/>
        <end position="20"/>
    </location>
</feature>
<evidence type="ECO:0000313" key="2">
    <source>
        <dbReference type="EMBL" id="PYC43581.1"/>
    </source>
</evidence>
<gene>
    <name evidence="2" type="ORF">DMX08_00225</name>
</gene>